<sequence length="39" mass="4639">MELLTIGEKIRRLRKEKNMSLRELGEDFVSKAQLSYIEN</sequence>
<dbReference type="EMBL" id="ARZA01000271">
    <property type="protein sequence ID" value="EOC99459.1"/>
    <property type="molecule type" value="Genomic_DNA"/>
</dbReference>
<feature type="domain" description="HTH cro/C1-type" evidence="1">
    <location>
        <begin position="10"/>
        <end position="39"/>
    </location>
</feature>
<evidence type="ECO:0000313" key="2">
    <source>
        <dbReference type="EMBL" id="EOC99459.1"/>
    </source>
</evidence>
<evidence type="ECO:0000313" key="3">
    <source>
        <dbReference type="Proteomes" id="UP000013378"/>
    </source>
</evidence>
<evidence type="ECO:0000259" key="1">
    <source>
        <dbReference type="PROSITE" id="PS50943"/>
    </source>
</evidence>
<accession>R1CAX1</accession>
<dbReference type="RefSeq" id="WP_006317090.1">
    <property type="nucleotide sequence ID" value="NZ_ARZA01000271.1"/>
</dbReference>
<dbReference type="SUPFAM" id="SSF47413">
    <property type="entry name" value="lambda repressor-like DNA-binding domains"/>
    <property type="match status" value="1"/>
</dbReference>
<organism evidence="2 3">
    <name type="scientific">Caldisalinibacter kiritimatiensis</name>
    <dbReference type="NCBI Taxonomy" id="1304284"/>
    <lineage>
        <taxon>Bacteria</taxon>
        <taxon>Bacillati</taxon>
        <taxon>Bacillota</taxon>
        <taxon>Tissierellia</taxon>
        <taxon>Tissierellales</taxon>
        <taxon>Thermohalobacteraceae</taxon>
        <taxon>Caldisalinibacter</taxon>
    </lineage>
</organism>
<proteinExistence type="predicted"/>
<dbReference type="InterPro" id="IPR001387">
    <property type="entry name" value="Cro/C1-type_HTH"/>
</dbReference>
<gene>
    <name evidence="2" type="ORF">L21TH_2517</name>
</gene>
<protein>
    <recommendedName>
        <fullName evidence="1">HTH cro/C1-type domain-containing protein</fullName>
    </recommendedName>
</protein>
<dbReference type="Gene3D" id="1.10.260.40">
    <property type="entry name" value="lambda repressor-like DNA-binding domains"/>
    <property type="match status" value="1"/>
</dbReference>
<comment type="caution">
    <text evidence="2">The sequence shown here is derived from an EMBL/GenBank/DDBJ whole genome shotgun (WGS) entry which is preliminary data.</text>
</comment>
<reference evidence="2 3" key="1">
    <citation type="journal article" date="2015" name="Geomicrobiol. J.">
        <title>Caldisalinibacter kiritimatiensis gen. nov., sp. nov., a moderately thermohalophilic thiosulfate-reducing bacterium from a hypersaline microbial mat.</title>
        <authorList>
            <person name="Ben Hania W."/>
            <person name="Joseph M."/>
            <person name="Fiebig A."/>
            <person name="Bunk B."/>
            <person name="Klenk H.-P."/>
            <person name="Fardeau M.-L."/>
            <person name="Spring S."/>
        </authorList>
    </citation>
    <scope>NUCLEOTIDE SEQUENCE [LARGE SCALE GENOMIC DNA]</scope>
    <source>
        <strain evidence="2 3">L21-TH-D2</strain>
    </source>
</reference>
<dbReference type="CDD" id="cd00093">
    <property type="entry name" value="HTH_XRE"/>
    <property type="match status" value="1"/>
</dbReference>
<dbReference type="InterPro" id="IPR010982">
    <property type="entry name" value="Lambda_DNA-bd_dom_sf"/>
</dbReference>
<dbReference type="PROSITE" id="PS50943">
    <property type="entry name" value="HTH_CROC1"/>
    <property type="match status" value="1"/>
</dbReference>
<dbReference type="Pfam" id="PF01381">
    <property type="entry name" value="HTH_3"/>
    <property type="match status" value="1"/>
</dbReference>
<keyword evidence="3" id="KW-1185">Reference proteome</keyword>
<dbReference type="AlphaFoldDB" id="R1CAX1"/>
<dbReference type="GO" id="GO:0003677">
    <property type="term" value="F:DNA binding"/>
    <property type="evidence" value="ECO:0007669"/>
    <property type="project" value="InterPro"/>
</dbReference>
<dbReference type="Proteomes" id="UP000013378">
    <property type="component" value="Unassembled WGS sequence"/>
</dbReference>
<name>R1CAX1_9FIRM</name>